<keyword evidence="3" id="KW-1185">Reference proteome</keyword>
<accession>A0A7J7DRZ4</accession>
<evidence type="ECO:0000256" key="1">
    <source>
        <dbReference type="SAM" id="SignalP"/>
    </source>
</evidence>
<reference evidence="2 3" key="1">
    <citation type="journal article" date="2020" name="Nat. Commun.">
        <title>Genome of Tripterygium wilfordii and identification of cytochrome P450 involved in triptolide biosynthesis.</title>
        <authorList>
            <person name="Tu L."/>
            <person name="Su P."/>
            <person name="Zhang Z."/>
            <person name="Gao L."/>
            <person name="Wang J."/>
            <person name="Hu T."/>
            <person name="Zhou J."/>
            <person name="Zhang Y."/>
            <person name="Zhao Y."/>
            <person name="Liu Y."/>
            <person name="Song Y."/>
            <person name="Tong Y."/>
            <person name="Lu Y."/>
            <person name="Yang J."/>
            <person name="Xu C."/>
            <person name="Jia M."/>
            <person name="Peters R.J."/>
            <person name="Huang L."/>
            <person name="Gao W."/>
        </authorList>
    </citation>
    <scope>NUCLEOTIDE SEQUENCE [LARGE SCALE GENOMIC DNA]</scope>
    <source>
        <strain evidence="3">cv. XIE 37</strain>
        <tissue evidence="2">Leaf</tissue>
    </source>
</reference>
<comment type="caution">
    <text evidence="2">The sequence shown here is derived from an EMBL/GenBank/DDBJ whole genome shotgun (WGS) entry which is preliminary data.</text>
</comment>
<dbReference type="Proteomes" id="UP000593562">
    <property type="component" value="Unassembled WGS sequence"/>
</dbReference>
<keyword evidence="1" id="KW-0732">Signal</keyword>
<proteinExistence type="predicted"/>
<dbReference type="InParanoid" id="A0A7J7DRZ4"/>
<dbReference type="EMBL" id="JAAARO010000004">
    <property type="protein sequence ID" value="KAF5749071.1"/>
    <property type="molecule type" value="Genomic_DNA"/>
</dbReference>
<organism evidence="2 3">
    <name type="scientific">Tripterygium wilfordii</name>
    <name type="common">Thunder God vine</name>
    <dbReference type="NCBI Taxonomy" id="458696"/>
    <lineage>
        <taxon>Eukaryota</taxon>
        <taxon>Viridiplantae</taxon>
        <taxon>Streptophyta</taxon>
        <taxon>Embryophyta</taxon>
        <taxon>Tracheophyta</taxon>
        <taxon>Spermatophyta</taxon>
        <taxon>Magnoliopsida</taxon>
        <taxon>eudicotyledons</taxon>
        <taxon>Gunneridae</taxon>
        <taxon>Pentapetalae</taxon>
        <taxon>rosids</taxon>
        <taxon>fabids</taxon>
        <taxon>Celastrales</taxon>
        <taxon>Celastraceae</taxon>
        <taxon>Tripterygium</taxon>
    </lineage>
</organism>
<feature type="chain" id="PRO_5029762516" evidence="1">
    <location>
        <begin position="18"/>
        <end position="139"/>
    </location>
</feature>
<gene>
    <name evidence="2" type="ORF">HS088_TW04G01033</name>
</gene>
<evidence type="ECO:0000313" key="3">
    <source>
        <dbReference type="Proteomes" id="UP000593562"/>
    </source>
</evidence>
<feature type="signal peptide" evidence="1">
    <location>
        <begin position="1"/>
        <end position="17"/>
    </location>
</feature>
<name>A0A7J7DRZ4_TRIWF</name>
<protein>
    <submittedName>
        <fullName evidence="2">Uncharacterized protein</fullName>
    </submittedName>
</protein>
<evidence type="ECO:0000313" key="2">
    <source>
        <dbReference type="EMBL" id="KAF5749071.1"/>
    </source>
</evidence>
<sequence>MHLFSFLLLLIIKQKNPLEINPLIPASDWGFFCLLSALCPWKNLSSSRNAIRVFGVVDQLFSIVLRGYWLSQSLMEDQRLQLLTTRPLSDREAVLSNRLQIDDLYSRFIKSDEREDGMVYIFDWLQFFVTQLSHVQGMS</sequence>
<dbReference type="AlphaFoldDB" id="A0A7J7DRZ4"/>